<dbReference type="AlphaFoldDB" id="A0A9Q9YLZ4"/>
<dbReference type="InterPro" id="IPR004868">
    <property type="entry name" value="DNA-dir_DNA_pol_B_mt/vir"/>
</dbReference>
<keyword evidence="3" id="KW-0808">Transferase</keyword>
<dbReference type="GO" id="GO:0006260">
    <property type="term" value="P:DNA replication"/>
    <property type="evidence" value="ECO:0007669"/>
    <property type="project" value="UniProtKB-KW"/>
</dbReference>
<evidence type="ECO:0000256" key="6">
    <source>
        <dbReference type="ARBA" id="ARBA00022932"/>
    </source>
</evidence>
<keyword evidence="4" id="KW-0548">Nucleotidyltransferase</keyword>
<sequence>MCYTHPKKSLQCDDCLRYCRSDLCYEMHKQAQSDGSRSQCDLIKYCDKCYRQYRAKWSGDKLLTHKCAPSRFVHCAEVLMDEGHHCCYIQPVKPSEHSQDYIYFDFEMMYENGRHTANYICAATQAGDEFMAKGVDCVDQMVKHFRCLKFESFTFIAHNSSGFDSFILLEYFTSQGLTPKIILQGCRLVYMYDQAFKQRYIDSYSFLPMKLSKMTSALNINTSEKGFFPHHFNRLQNANYIGPYPSKIYYGYQTMSDAERVKFDSWYESMTGEVFDFKKQLALYCKNDVVLLREACMKYRKEFIECTNVDPFGCTTLAGCAMKVFKTLFLTKDTIALTQKKCLHQSVQILLKHFHPMV</sequence>
<evidence type="ECO:0000256" key="4">
    <source>
        <dbReference type="ARBA" id="ARBA00022695"/>
    </source>
</evidence>
<dbReference type="RefSeq" id="XP_042622680.1">
    <property type="nucleotide sequence ID" value="XM_042766746.1"/>
</dbReference>
<protein>
    <recommendedName>
        <fullName evidence="2">DNA-directed DNA polymerase</fullName>
        <ecNumber evidence="2">2.7.7.7</ecNumber>
    </recommendedName>
</protein>
<dbReference type="PANTHER" id="PTHR33568">
    <property type="entry name" value="DNA POLYMERASE"/>
    <property type="match status" value="1"/>
</dbReference>
<name>A0A9Q9YLZ4_CYPCA</name>
<evidence type="ECO:0000256" key="3">
    <source>
        <dbReference type="ARBA" id="ARBA00022679"/>
    </source>
</evidence>
<evidence type="ECO:0000259" key="9">
    <source>
        <dbReference type="Pfam" id="PF03175"/>
    </source>
</evidence>
<evidence type="ECO:0000256" key="2">
    <source>
        <dbReference type="ARBA" id="ARBA00012417"/>
    </source>
</evidence>
<keyword evidence="7" id="KW-0238">DNA-binding</keyword>
<evidence type="ECO:0000256" key="1">
    <source>
        <dbReference type="ARBA" id="ARBA00005755"/>
    </source>
</evidence>
<reference evidence="10 11" key="1">
    <citation type="submission" date="2025-04" db="UniProtKB">
        <authorList>
            <consortium name="RefSeq"/>
        </authorList>
    </citation>
    <scope>IDENTIFICATION</scope>
    <source>
        <tissue evidence="10 11">Muscle</tissue>
    </source>
</reference>
<accession>A0A9Q9YLZ4</accession>
<evidence type="ECO:0000256" key="8">
    <source>
        <dbReference type="ARBA" id="ARBA00049244"/>
    </source>
</evidence>
<proteinExistence type="inferred from homology"/>
<comment type="catalytic activity">
    <reaction evidence="8">
        <text>DNA(n) + a 2'-deoxyribonucleoside 5'-triphosphate = DNA(n+1) + diphosphate</text>
        <dbReference type="Rhea" id="RHEA:22508"/>
        <dbReference type="Rhea" id="RHEA-COMP:17339"/>
        <dbReference type="Rhea" id="RHEA-COMP:17340"/>
        <dbReference type="ChEBI" id="CHEBI:33019"/>
        <dbReference type="ChEBI" id="CHEBI:61560"/>
        <dbReference type="ChEBI" id="CHEBI:173112"/>
        <dbReference type="EC" id="2.7.7.7"/>
    </reaction>
</comment>
<evidence type="ECO:0000256" key="7">
    <source>
        <dbReference type="ARBA" id="ARBA00023125"/>
    </source>
</evidence>
<dbReference type="RefSeq" id="XP_042622681.1">
    <property type="nucleotide sequence ID" value="XM_042766747.1"/>
</dbReference>
<dbReference type="GO" id="GO:0000166">
    <property type="term" value="F:nucleotide binding"/>
    <property type="evidence" value="ECO:0007669"/>
    <property type="project" value="InterPro"/>
</dbReference>
<dbReference type="OrthoDB" id="8960656at2759"/>
<dbReference type="GO" id="GO:0003887">
    <property type="term" value="F:DNA-directed DNA polymerase activity"/>
    <property type="evidence" value="ECO:0007669"/>
    <property type="project" value="UniProtKB-KW"/>
</dbReference>
<gene>
    <name evidence="10 11" type="primary">LOC122146630</name>
</gene>
<keyword evidence="5" id="KW-0235">DNA replication</keyword>
<dbReference type="GeneID" id="122146630"/>
<dbReference type="Proteomes" id="UP001155660">
    <property type="component" value="Chromosome A11"/>
</dbReference>
<dbReference type="EC" id="2.7.7.7" evidence="2"/>
<dbReference type="PANTHER" id="PTHR33568:SF3">
    <property type="entry name" value="DNA-DIRECTED DNA POLYMERASE"/>
    <property type="match status" value="1"/>
</dbReference>
<evidence type="ECO:0000256" key="5">
    <source>
        <dbReference type="ARBA" id="ARBA00022705"/>
    </source>
</evidence>
<evidence type="ECO:0000313" key="11">
    <source>
        <dbReference type="RefSeq" id="XP_042622681.1"/>
    </source>
</evidence>
<evidence type="ECO:0000313" key="10">
    <source>
        <dbReference type="RefSeq" id="XP_042622680.1"/>
    </source>
</evidence>
<organism evidence="10">
    <name type="scientific">Cyprinus carpio</name>
    <name type="common">Common carp</name>
    <dbReference type="NCBI Taxonomy" id="7962"/>
    <lineage>
        <taxon>Eukaryota</taxon>
        <taxon>Metazoa</taxon>
        <taxon>Chordata</taxon>
        <taxon>Craniata</taxon>
        <taxon>Vertebrata</taxon>
        <taxon>Euteleostomi</taxon>
        <taxon>Actinopterygii</taxon>
        <taxon>Neopterygii</taxon>
        <taxon>Teleostei</taxon>
        <taxon>Ostariophysi</taxon>
        <taxon>Cypriniformes</taxon>
        <taxon>Cyprinidae</taxon>
        <taxon>Cyprininae</taxon>
        <taxon>Cyprinus</taxon>
    </lineage>
</organism>
<comment type="similarity">
    <text evidence="1">Belongs to the DNA polymerase type-B family.</text>
</comment>
<dbReference type="Pfam" id="PF03175">
    <property type="entry name" value="DNA_pol_B_2"/>
    <property type="match status" value="1"/>
</dbReference>
<dbReference type="KEGG" id="ccar:122146630"/>
<feature type="domain" description="DNA-directed DNA polymerase family B mitochondria/virus" evidence="9">
    <location>
        <begin position="147"/>
        <end position="341"/>
    </location>
</feature>
<keyword evidence="6" id="KW-0239">DNA-directed DNA polymerase</keyword>
<dbReference type="GO" id="GO:0003677">
    <property type="term" value="F:DNA binding"/>
    <property type="evidence" value="ECO:0007669"/>
    <property type="project" value="UniProtKB-KW"/>
</dbReference>